<dbReference type="GO" id="GO:0003677">
    <property type="term" value="F:DNA binding"/>
    <property type="evidence" value="ECO:0007669"/>
    <property type="project" value="UniProtKB-UniRule"/>
</dbReference>
<evidence type="ECO:0000259" key="15">
    <source>
        <dbReference type="PROSITE" id="PS50071"/>
    </source>
</evidence>
<dbReference type="GO" id="GO:0005975">
    <property type="term" value="P:carbohydrate metabolic process"/>
    <property type="evidence" value="ECO:0007669"/>
    <property type="project" value="InterPro"/>
</dbReference>
<keyword evidence="8" id="KW-0325">Glycoprotein</keyword>
<evidence type="ECO:0000256" key="14">
    <source>
        <dbReference type="SAM" id="MobiDB-lite"/>
    </source>
</evidence>
<dbReference type="InterPro" id="IPR029018">
    <property type="entry name" value="Hex-like_dom2"/>
</dbReference>
<dbReference type="PROSITE" id="PS00027">
    <property type="entry name" value="HOMEOBOX_1"/>
    <property type="match status" value="1"/>
</dbReference>
<dbReference type="CDD" id="cd00086">
    <property type="entry name" value="homeodomain"/>
    <property type="match status" value="1"/>
</dbReference>
<name>A0AAD7Z833_DIPPU</name>
<evidence type="ECO:0000256" key="12">
    <source>
        <dbReference type="PROSITE-ProRule" id="PRU00108"/>
    </source>
</evidence>
<evidence type="ECO:0000256" key="10">
    <source>
        <dbReference type="ARBA" id="ARBA00023295"/>
    </source>
</evidence>
<reference evidence="16" key="1">
    <citation type="journal article" date="2023" name="IScience">
        <title>Live-bearing cockroach genome reveals convergent evolutionary mechanisms linked to viviparity in insects and beyond.</title>
        <authorList>
            <person name="Fouks B."/>
            <person name="Harrison M.C."/>
            <person name="Mikhailova A.A."/>
            <person name="Marchal E."/>
            <person name="English S."/>
            <person name="Carruthers M."/>
            <person name="Jennings E.C."/>
            <person name="Chiamaka E.L."/>
            <person name="Frigard R.A."/>
            <person name="Pippel M."/>
            <person name="Attardo G.M."/>
            <person name="Benoit J.B."/>
            <person name="Bornberg-Bauer E."/>
            <person name="Tobe S.S."/>
        </authorList>
    </citation>
    <scope>NUCLEOTIDE SEQUENCE</scope>
    <source>
        <strain evidence="16">Stay&amp;Tobe</strain>
    </source>
</reference>
<dbReference type="GO" id="GO:0005886">
    <property type="term" value="C:plasma membrane"/>
    <property type="evidence" value="ECO:0007669"/>
    <property type="project" value="TreeGrafter"/>
</dbReference>
<dbReference type="InterPro" id="IPR017970">
    <property type="entry name" value="Homeobox_CS"/>
</dbReference>
<reference evidence="16" key="2">
    <citation type="submission" date="2023-05" db="EMBL/GenBank/DDBJ databases">
        <authorList>
            <person name="Fouks B."/>
        </authorList>
    </citation>
    <scope>NUCLEOTIDE SEQUENCE</scope>
    <source>
        <strain evidence="16">Stay&amp;Tobe</strain>
        <tissue evidence="16">Testes</tissue>
    </source>
</reference>
<dbReference type="PANTHER" id="PTHR22600">
    <property type="entry name" value="BETA-HEXOSAMINIDASE"/>
    <property type="match status" value="1"/>
</dbReference>
<dbReference type="Gene3D" id="3.30.379.10">
    <property type="entry name" value="Chitobiase/beta-hexosaminidase domain 2-like"/>
    <property type="match status" value="1"/>
</dbReference>
<feature type="domain" description="Homeobox" evidence="15">
    <location>
        <begin position="68"/>
        <end position="128"/>
    </location>
</feature>
<protein>
    <recommendedName>
        <fullName evidence="4">beta-N-acetylhexosaminidase</fullName>
        <ecNumber evidence="4">3.2.1.52</ecNumber>
    </recommendedName>
</protein>
<evidence type="ECO:0000256" key="8">
    <source>
        <dbReference type="ARBA" id="ARBA00023180"/>
    </source>
</evidence>
<gene>
    <name evidence="16" type="ORF">L9F63_007212</name>
</gene>
<feature type="DNA-binding region" description="Homeobox" evidence="12">
    <location>
        <begin position="70"/>
        <end position="129"/>
    </location>
</feature>
<dbReference type="InterPro" id="IPR001356">
    <property type="entry name" value="HD"/>
</dbReference>
<dbReference type="Pfam" id="PF00046">
    <property type="entry name" value="Homeodomain"/>
    <property type="match status" value="1"/>
</dbReference>
<keyword evidence="6 12" id="KW-0238">DNA-binding</keyword>
<dbReference type="FunFam" id="1.10.10.60:FF:000291">
    <property type="entry name" value="ALX homeobox protein 1"/>
    <property type="match status" value="1"/>
</dbReference>
<evidence type="ECO:0000313" key="17">
    <source>
        <dbReference type="Proteomes" id="UP001233999"/>
    </source>
</evidence>
<dbReference type="EC" id="3.2.1.52" evidence="4"/>
<feature type="active site" description="Proton donor" evidence="11">
    <location>
        <position position="581"/>
    </location>
</feature>
<keyword evidence="10" id="KW-0326">Glycosidase</keyword>
<feature type="compositionally biased region" description="Polar residues" evidence="14">
    <location>
        <begin position="164"/>
        <end position="173"/>
    </location>
</feature>
<dbReference type="SUPFAM" id="SSF46689">
    <property type="entry name" value="Homeodomain-like"/>
    <property type="match status" value="1"/>
</dbReference>
<dbReference type="PRINTS" id="PR00738">
    <property type="entry name" value="GLHYDRLASE20"/>
</dbReference>
<dbReference type="Gene3D" id="1.10.10.60">
    <property type="entry name" value="Homeodomain-like"/>
    <property type="match status" value="1"/>
</dbReference>
<dbReference type="InterPro" id="IPR029019">
    <property type="entry name" value="HEX_eukaryotic_N"/>
</dbReference>
<dbReference type="GO" id="GO:0030203">
    <property type="term" value="P:glycosaminoglycan metabolic process"/>
    <property type="evidence" value="ECO:0007669"/>
    <property type="project" value="TreeGrafter"/>
</dbReference>
<dbReference type="GO" id="GO:0000981">
    <property type="term" value="F:DNA-binding transcription factor activity, RNA polymerase II-specific"/>
    <property type="evidence" value="ECO:0007669"/>
    <property type="project" value="InterPro"/>
</dbReference>
<dbReference type="SUPFAM" id="SSF55545">
    <property type="entry name" value="beta-N-acetylhexosaminidase-like domain"/>
    <property type="match status" value="1"/>
</dbReference>
<evidence type="ECO:0000256" key="5">
    <source>
        <dbReference type="ARBA" id="ARBA00022801"/>
    </source>
</evidence>
<keyword evidence="17" id="KW-1185">Reference proteome</keyword>
<feature type="region of interest" description="Disordered" evidence="14">
    <location>
        <begin position="154"/>
        <end position="173"/>
    </location>
</feature>
<evidence type="ECO:0000256" key="9">
    <source>
        <dbReference type="ARBA" id="ARBA00023242"/>
    </source>
</evidence>
<accession>A0AAD7Z833</accession>
<comment type="similarity">
    <text evidence="3">Belongs to the glycosyl hydrolase 20 family.</text>
</comment>
<dbReference type="InterPro" id="IPR009057">
    <property type="entry name" value="Homeodomain-like_sf"/>
</dbReference>
<evidence type="ECO:0000256" key="11">
    <source>
        <dbReference type="PIRSR" id="PIRSR625705-1"/>
    </source>
</evidence>
<dbReference type="InterPro" id="IPR015883">
    <property type="entry name" value="Glyco_hydro_20_cat"/>
</dbReference>
<comment type="caution">
    <text evidence="16">The sequence shown here is derived from an EMBL/GenBank/DDBJ whole genome shotgun (WGS) entry which is preliminary data.</text>
</comment>
<comment type="catalytic activity">
    <reaction evidence="1">
        <text>Hydrolysis of terminal non-reducing N-acetyl-D-hexosamine residues in N-acetyl-beta-D-hexosaminides.</text>
        <dbReference type="EC" id="3.2.1.52"/>
    </reaction>
</comment>
<keyword evidence="9 12" id="KW-0539">Nucleus</keyword>
<dbReference type="InterPro" id="IPR025705">
    <property type="entry name" value="Beta_hexosaminidase_sua/sub"/>
</dbReference>
<evidence type="ECO:0000313" key="16">
    <source>
        <dbReference type="EMBL" id="KAJ9575900.1"/>
    </source>
</evidence>
<dbReference type="GO" id="GO:0005634">
    <property type="term" value="C:nucleus"/>
    <property type="evidence" value="ECO:0007669"/>
    <property type="project" value="UniProtKB-SubCell"/>
</dbReference>
<dbReference type="PROSITE" id="PS50071">
    <property type="entry name" value="HOMEOBOX_2"/>
    <property type="match status" value="1"/>
</dbReference>
<dbReference type="SUPFAM" id="SSF51445">
    <property type="entry name" value="(Trans)glycosidases"/>
    <property type="match status" value="1"/>
</dbReference>
<sequence>MTSNYWWDIRRLPFYLPMNRVELGGARRYILTLWGMRLYRTTLLADMAGPFLSPLPGDLLSEYMFGRRRQRRNRTTFTPQQLQELESLFQKTHYPDVFLREEVALRINLSEARVQVWFQNRRAKWRKQARLQLLQDAWRMRCLSLGTPPLLLSRASHPGLPQQEPDSASSSLKMATSCSDTSGSICRDSFRMIHGIKMKCDTANLMALQLCDKQPPTSVAATTQFAPSTVTGKVCSCTHGRENSLSACRLTCGQYGPLWPRPTGTTTIGDQVMIFHPSMVRFDLLEVVIGSNRGPREYLAACTQLFLDNLMLECGANCSVISNNEVHVRIITTSQDLTLNWSTDESYSLDIVPNLRVNGVTVNIRAETVYGVRHGLETLSQLVARVSVTSGKGRSLSRRQTLIITSNVQLTDAPVFRHRGLMLDTARNFLPLNAIKRTLDGMASCKLNVLHWHATDTQSFPLESPRVPQLARFGAYSSCQVYSPNDVSYLLEYARLRGVRIILEIDAPAHSGNGWQWGEAAGLGQLAVCVNKQPWRKYCIQPPCGQLNPINPNLYRVLRDLYRDILDVFPLGEAFHMGGDE</sequence>
<keyword evidence="5" id="KW-0378">Hydrolase</keyword>
<evidence type="ECO:0000256" key="13">
    <source>
        <dbReference type="RuleBase" id="RU000682"/>
    </source>
</evidence>
<evidence type="ECO:0000256" key="7">
    <source>
        <dbReference type="ARBA" id="ARBA00023155"/>
    </source>
</evidence>
<evidence type="ECO:0000256" key="4">
    <source>
        <dbReference type="ARBA" id="ARBA00012663"/>
    </source>
</evidence>
<feature type="non-terminal residue" evidence="16">
    <location>
        <position position="1"/>
    </location>
</feature>
<evidence type="ECO:0000256" key="6">
    <source>
        <dbReference type="ARBA" id="ARBA00023125"/>
    </source>
</evidence>
<dbReference type="PANTHER" id="PTHR22600:SF42">
    <property type="entry name" value="BETA-N-ACETYLHEXOSAMINIDASE"/>
    <property type="match status" value="1"/>
</dbReference>
<dbReference type="SMART" id="SM00389">
    <property type="entry name" value="HOX"/>
    <property type="match status" value="1"/>
</dbReference>
<keyword evidence="7 12" id="KW-0371">Homeobox</keyword>
<dbReference type="Proteomes" id="UP001233999">
    <property type="component" value="Unassembled WGS sequence"/>
</dbReference>
<evidence type="ECO:0000256" key="1">
    <source>
        <dbReference type="ARBA" id="ARBA00001231"/>
    </source>
</evidence>
<proteinExistence type="inferred from homology"/>
<dbReference type="EMBL" id="JASPKZ010009814">
    <property type="protein sequence ID" value="KAJ9575900.1"/>
    <property type="molecule type" value="Genomic_DNA"/>
</dbReference>
<dbReference type="InterPro" id="IPR017853">
    <property type="entry name" value="GH"/>
</dbReference>
<comment type="subcellular location">
    <subcellularLocation>
        <location evidence="2 12 13">Nucleus</location>
    </subcellularLocation>
</comment>
<dbReference type="Pfam" id="PF00728">
    <property type="entry name" value="Glyco_hydro_20"/>
    <property type="match status" value="1"/>
</dbReference>
<dbReference type="Pfam" id="PF14845">
    <property type="entry name" value="Glycohydro_20b2"/>
    <property type="match status" value="1"/>
</dbReference>
<dbReference type="AlphaFoldDB" id="A0AAD7Z833"/>
<dbReference type="Gene3D" id="3.20.20.80">
    <property type="entry name" value="Glycosidases"/>
    <property type="match status" value="1"/>
</dbReference>
<organism evidence="16 17">
    <name type="scientific">Diploptera punctata</name>
    <name type="common">Pacific beetle cockroach</name>
    <dbReference type="NCBI Taxonomy" id="6984"/>
    <lineage>
        <taxon>Eukaryota</taxon>
        <taxon>Metazoa</taxon>
        <taxon>Ecdysozoa</taxon>
        <taxon>Arthropoda</taxon>
        <taxon>Hexapoda</taxon>
        <taxon>Insecta</taxon>
        <taxon>Pterygota</taxon>
        <taxon>Neoptera</taxon>
        <taxon>Polyneoptera</taxon>
        <taxon>Dictyoptera</taxon>
        <taxon>Blattodea</taxon>
        <taxon>Blaberoidea</taxon>
        <taxon>Blaberidae</taxon>
        <taxon>Diplopterinae</taxon>
        <taxon>Diploptera</taxon>
    </lineage>
</organism>
<evidence type="ECO:0000256" key="3">
    <source>
        <dbReference type="ARBA" id="ARBA00006285"/>
    </source>
</evidence>
<evidence type="ECO:0000256" key="2">
    <source>
        <dbReference type="ARBA" id="ARBA00004123"/>
    </source>
</evidence>
<dbReference type="GO" id="GO:0016231">
    <property type="term" value="F:beta-N-acetylglucosaminidase activity"/>
    <property type="evidence" value="ECO:0007669"/>
    <property type="project" value="TreeGrafter"/>
</dbReference>